<dbReference type="STRING" id="1280949.HAD_16927"/>
<accession>A0A069E0I1</accession>
<dbReference type="Proteomes" id="UP000027446">
    <property type="component" value="Unassembled WGS sequence"/>
</dbReference>
<feature type="compositionally biased region" description="Polar residues" evidence="1">
    <location>
        <begin position="1"/>
        <end position="12"/>
    </location>
</feature>
<dbReference type="PATRIC" id="fig|1280949.3.peg.3434"/>
<name>A0A069E0I1_9PROT</name>
<dbReference type="eggNOG" id="ENOG5033ETB">
    <property type="taxonomic scope" value="Bacteria"/>
</dbReference>
<evidence type="ECO:0000313" key="2">
    <source>
        <dbReference type="EMBL" id="KCZ82765.1"/>
    </source>
</evidence>
<proteinExistence type="predicted"/>
<gene>
    <name evidence="2" type="ORF">HAD_16927</name>
</gene>
<reference evidence="2 3" key="1">
    <citation type="journal article" date="2014" name="Antonie Van Leeuwenhoek">
        <title>Hyphomonas beringensis sp. nov. and Hyphomonas chukchiensis sp. nov., isolated from surface seawater of the Bering Sea and Chukchi Sea.</title>
        <authorList>
            <person name="Li C."/>
            <person name="Lai Q."/>
            <person name="Li G."/>
            <person name="Dong C."/>
            <person name="Wang J."/>
            <person name="Liao Y."/>
            <person name="Shao Z."/>
        </authorList>
    </citation>
    <scope>NUCLEOTIDE SEQUENCE [LARGE SCALE GENOMIC DNA]</scope>
    <source>
        <strain evidence="2 3">MHS-3</strain>
    </source>
</reference>
<dbReference type="EMBL" id="ARYH01000004">
    <property type="protein sequence ID" value="KCZ82765.1"/>
    <property type="molecule type" value="Genomic_DNA"/>
</dbReference>
<comment type="caution">
    <text evidence="2">The sequence shown here is derived from an EMBL/GenBank/DDBJ whole genome shotgun (WGS) entry which is preliminary data.</text>
</comment>
<organism evidence="2 3">
    <name type="scientific">Hyphomonas adhaerens MHS-3</name>
    <dbReference type="NCBI Taxonomy" id="1280949"/>
    <lineage>
        <taxon>Bacteria</taxon>
        <taxon>Pseudomonadati</taxon>
        <taxon>Pseudomonadota</taxon>
        <taxon>Alphaproteobacteria</taxon>
        <taxon>Hyphomonadales</taxon>
        <taxon>Hyphomonadaceae</taxon>
        <taxon>Hyphomonas</taxon>
    </lineage>
</organism>
<protein>
    <submittedName>
        <fullName evidence="2">Uncharacterized protein</fullName>
    </submittedName>
</protein>
<sequence>MAFFVQNTNMGSQKEEDSPAPPPGRAHTRPCPNVIFGLAHPVLAQIIGTCSSFLQKGENNMPTSQLTRVRKSILPAAGDTWQSIAKRELSGMNEDEGVSSLQSWNLHVFMRSSGAAGGPKSGNPILPSDVIFVEPPMSDA</sequence>
<keyword evidence="3" id="KW-1185">Reference proteome</keyword>
<feature type="region of interest" description="Disordered" evidence="1">
    <location>
        <begin position="1"/>
        <end position="28"/>
    </location>
</feature>
<evidence type="ECO:0000256" key="1">
    <source>
        <dbReference type="SAM" id="MobiDB-lite"/>
    </source>
</evidence>
<evidence type="ECO:0000313" key="3">
    <source>
        <dbReference type="Proteomes" id="UP000027446"/>
    </source>
</evidence>
<dbReference type="AlphaFoldDB" id="A0A069E0I1"/>